<dbReference type="FunFam" id="3.20.20.100:FF:000004">
    <property type="entry name" value="Oxidoreductase, aldo/keto reductase"/>
    <property type="match status" value="1"/>
</dbReference>
<protein>
    <submittedName>
        <fullName evidence="3">Aryl-alcohol dehydrogenase-like predicted oxidoreductase</fullName>
    </submittedName>
</protein>
<sequence length="316" mass="34390">MEMRRLGRTGLSIAPLVFGGNVFAWTADEKTSFALLDAFFDGGFNAVDTADVYSSWVPGNRGGESETIIGKWLKQSGRPRDRAVIVTKVGSDLGPERKGLSRRWILQAVEESLKRLQTDHIDLYLSHWPDPEVPHEETLAAYDTLLAQGKVRAIGASNLDAGQLGDALAVAKAKDLPRYDVLQPEYNLYDRAAYDGPLRDLCIAEEIGVITYFSLARGFLSGKYRSHKDLEGSARGGGVEKYLDGRGMRILGILDEIAEETGAKQAEIALAWIIARGGVTAPIASATNLDQLASLVRSAELKLSEEAIQRLNDVSG</sequence>
<dbReference type="EMBL" id="SLVU01000001">
    <property type="protein sequence ID" value="TCN36097.1"/>
    <property type="molecule type" value="Genomic_DNA"/>
</dbReference>
<dbReference type="InterPro" id="IPR036812">
    <property type="entry name" value="NAD(P)_OxRdtase_dom_sf"/>
</dbReference>
<dbReference type="Gene3D" id="3.20.20.100">
    <property type="entry name" value="NADP-dependent oxidoreductase domain"/>
    <property type="match status" value="1"/>
</dbReference>
<reference evidence="3 4" key="1">
    <citation type="submission" date="2019-03" db="EMBL/GenBank/DDBJ databases">
        <title>Genomic Encyclopedia of Type Strains, Phase IV (KMG-V): Genome sequencing to study the core and pangenomes of soil and plant-associated prokaryotes.</title>
        <authorList>
            <person name="Whitman W."/>
        </authorList>
    </citation>
    <scope>NUCLEOTIDE SEQUENCE [LARGE SCALE GENOMIC DNA]</scope>
    <source>
        <strain evidence="3 4">23C40</strain>
    </source>
</reference>
<dbReference type="RefSeq" id="WP_132072706.1">
    <property type="nucleotide sequence ID" value="NZ_SLVU01000001.1"/>
</dbReference>
<gene>
    <name evidence="3" type="ORF">EV184_10183</name>
</gene>
<evidence type="ECO:0000313" key="3">
    <source>
        <dbReference type="EMBL" id="TCN36097.1"/>
    </source>
</evidence>
<dbReference type="Pfam" id="PF00248">
    <property type="entry name" value="Aldo_ket_red"/>
    <property type="match status" value="1"/>
</dbReference>
<evidence type="ECO:0000256" key="1">
    <source>
        <dbReference type="ARBA" id="ARBA00023002"/>
    </source>
</evidence>
<dbReference type="PANTHER" id="PTHR43364:SF6">
    <property type="entry name" value="OXIDOREDUCTASE-RELATED"/>
    <property type="match status" value="1"/>
</dbReference>
<dbReference type="InterPro" id="IPR050523">
    <property type="entry name" value="AKR_Detox_Biosynth"/>
</dbReference>
<dbReference type="InterPro" id="IPR023210">
    <property type="entry name" value="NADP_OxRdtase_dom"/>
</dbReference>
<dbReference type="GO" id="GO:0016491">
    <property type="term" value="F:oxidoreductase activity"/>
    <property type="evidence" value="ECO:0007669"/>
    <property type="project" value="UniProtKB-KW"/>
</dbReference>
<organism evidence="3 4">
    <name type="scientific">Sinorhizobium americanum</name>
    <dbReference type="NCBI Taxonomy" id="194963"/>
    <lineage>
        <taxon>Bacteria</taxon>
        <taxon>Pseudomonadati</taxon>
        <taxon>Pseudomonadota</taxon>
        <taxon>Alphaproteobacteria</taxon>
        <taxon>Hyphomicrobiales</taxon>
        <taxon>Rhizobiaceae</taxon>
        <taxon>Sinorhizobium/Ensifer group</taxon>
        <taxon>Sinorhizobium</taxon>
    </lineage>
</organism>
<evidence type="ECO:0000259" key="2">
    <source>
        <dbReference type="Pfam" id="PF00248"/>
    </source>
</evidence>
<evidence type="ECO:0000313" key="4">
    <source>
        <dbReference type="Proteomes" id="UP000295043"/>
    </source>
</evidence>
<dbReference type="PANTHER" id="PTHR43364">
    <property type="entry name" value="NADH-SPECIFIC METHYLGLYOXAL REDUCTASE-RELATED"/>
    <property type="match status" value="1"/>
</dbReference>
<dbReference type="GO" id="GO:0005829">
    <property type="term" value="C:cytosol"/>
    <property type="evidence" value="ECO:0007669"/>
    <property type="project" value="UniProtKB-ARBA"/>
</dbReference>
<name>A0A4R2C6G6_9HYPH</name>
<dbReference type="Proteomes" id="UP000295043">
    <property type="component" value="Unassembled WGS sequence"/>
</dbReference>
<dbReference type="CDD" id="cd19081">
    <property type="entry name" value="AKR_AKR9C1"/>
    <property type="match status" value="1"/>
</dbReference>
<dbReference type="AlphaFoldDB" id="A0A4R2C6G6"/>
<feature type="domain" description="NADP-dependent oxidoreductase" evidence="2">
    <location>
        <begin position="15"/>
        <end position="314"/>
    </location>
</feature>
<keyword evidence="1" id="KW-0560">Oxidoreductase</keyword>
<comment type="caution">
    <text evidence="3">The sequence shown here is derived from an EMBL/GenBank/DDBJ whole genome shotgun (WGS) entry which is preliminary data.</text>
</comment>
<accession>A0A4R2C6G6</accession>
<dbReference type="SUPFAM" id="SSF51430">
    <property type="entry name" value="NAD(P)-linked oxidoreductase"/>
    <property type="match status" value="1"/>
</dbReference>
<proteinExistence type="predicted"/>